<dbReference type="Pfam" id="PF06824">
    <property type="entry name" value="Glyco_hydro_125"/>
    <property type="match status" value="1"/>
</dbReference>
<reference evidence="1 2" key="1">
    <citation type="submission" date="2019-05" db="EMBL/GenBank/DDBJ databases">
        <authorList>
            <person name="Narsing Rao M.P."/>
            <person name="Li W.J."/>
        </authorList>
    </citation>
    <scope>NUCLEOTIDE SEQUENCE [LARGE SCALE GENOMIC DNA]</scope>
    <source>
        <strain evidence="1 2">SYSU_K30003</strain>
    </source>
</reference>
<dbReference type="Gene3D" id="1.50.10.10">
    <property type="match status" value="1"/>
</dbReference>
<accession>A0A5R9GPE8</accession>
<protein>
    <submittedName>
        <fullName evidence="1">Metal-independent alpha-mannosidase</fullName>
    </submittedName>
</protein>
<name>A0A5R9GPE8_9BACL</name>
<gene>
    <name evidence="1" type="ORF">FE782_02075</name>
</gene>
<dbReference type="InterPro" id="IPR012341">
    <property type="entry name" value="6hp_glycosidase-like_sf"/>
</dbReference>
<dbReference type="GO" id="GO:0005975">
    <property type="term" value="P:carbohydrate metabolic process"/>
    <property type="evidence" value="ECO:0007669"/>
    <property type="project" value="InterPro"/>
</dbReference>
<evidence type="ECO:0000313" key="1">
    <source>
        <dbReference type="EMBL" id="TLS54155.1"/>
    </source>
</evidence>
<dbReference type="PANTHER" id="PTHR31047">
    <property type="entry name" value="MEIOTICALLY UP-REGULATED GENE 157 PROTEIN"/>
    <property type="match status" value="1"/>
</dbReference>
<dbReference type="PANTHER" id="PTHR31047:SF0">
    <property type="entry name" value="MEIOTICALLY UP-REGULATED GENE 157 PROTEIN"/>
    <property type="match status" value="1"/>
</dbReference>
<dbReference type="InterPro" id="IPR008313">
    <property type="entry name" value="GH125"/>
</dbReference>
<dbReference type="SMART" id="SM01149">
    <property type="entry name" value="DUF1237"/>
    <property type="match status" value="1"/>
</dbReference>
<dbReference type="AlphaFoldDB" id="A0A5R9GPE8"/>
<dbReference type="SUPFAM" id="SSF48208">
    <property type="entry name" value="Six-hairpin glycosidases"/>
    <property type="match status" value="1"/>
</dbReference>
<keyword evidence="2" id="KW-1185">Reference proteome</keyword>
<proteinExistence type="predicted"/>
<dbReference type="Proteomes" id="UP000309676">
    <property type="component" value="Unassembled WGS sequence"/>
</dbReference>
<dbReference type="OrthoDB" id="181472at2"/>
<sequence length="430" mass="48561">MEITKDASAVVQPLVRVVADAMKDRPRAARMFETCIRNTLETTIQRKPDGTTFVITGDIPAMWLRDSAAQVRPYLLLASSDRDVADMIKGLIDRQFECLLRDPYANAFNESADGRGHQSDETEMSPWVWERKYEIDSLCYPIQLSYLFWKNSGRTDHFQGDFVKGVRTILALWKREQRHETDSAYRFQRRNCPATDTLTRDGKGAPTAYTGMTWSGFRPSDDACTYGYLIPSNMFAVVALRYVQEIARDVLRDAALEADAAALAADIDEGIRTHGIVRHPEFGEMFAYETDGMGRHALMDDANVPSLLSIPYLGYCSADDPIYRNTREFVLSDRNPYFYRGAAAAGVGSPHTPTDYIWHIGLAMQGLTAATAEEKEAQLDAMVRTDAGKGMMHEGFHKDDPSRYTREWFSWANMLFCELALDICGVRVRT</sequence>
<dbReference type="InterPro" id="IPR008928">
    <property type="entry name" value="6-hairpin_glycosidase_sf"/>
</dbReference>
<dbReference type="EMBL" id="VCIW01000001">
    <property type="protein sequence ID" value="TLS54155.1"/>
    <property type="molecule type" value="Genomic_DNA"/>
</dbReference>
<dbReference type="PIRSF" id="PIRSF028846">
    <property type="entry name" value="UCP028846"/>
    <property type="match status" value="1"/>
</dbReference>
<organism evidence="1 2">
    <name type="scientific">Paenibacillus antri</name>
    <dbReference type="NCBI Taxonomy" id="2582848"/>
    <lineage>
        <taxon>Bacteria</taxon>
        <taxon>Bacillati</taxon>
        <taxon>Bacillota</taxon>
        <taxon>Bacilli</taxon>
        <taxon>Bacillales</taxon>
        <taxon>Paenibacillaceae</taxon>
        <taxon>Paenibacillus</taxon>
    </lineage>
</organism>
<comment type="caution">
    <text evidence="1">The sequence shown here is derived from an EMBL/GenBank/DDBJ whole genome shotgun (WGS) entry which is preliminary data.</text>
</comment>
<evidence type="ECO:0000313" key="2">
    <source>
        <dbReference type="Proteomes" id="UP000309676"/>
    </source>
</evidence>